<sequence>MSALKRRAWLFLAATLTLQLVLTRSARVLRHDLTSHEGSSGIYKRSDDPSAHSSLFPFPYAVWYEEASPTTKPWIIVGMLLGLGFLFSFIGITASDFFCPNLSSIAAILGLNESTAGVTFLAFGNGSPDVFSTFAALKSGTFGLAVGELIGAASFIVSVVVGTIVFVRPFHVPKQAFMRDVLFFTAAVILLVAVLRDGILTLSESLAMVGLYVCYVIVVVAGNWLNRRRKSSEGKIHARPSPAIMRTPSGQRTALPKLQIPEPTPRAPSPTAGNSAHSEASSANASPVSANSPSRPRMKPVRYASSSRIHNLGAMSDEGSINTPRANFSLLGAVEFRDVVNSLRSQDLGSRGHSPARSPNSHHHLEPNQDYFSARPGDLAHRRAVSIGVSLHTKSSKYGRKRAVSHLDQLPDETSITAVLTPTPLELPEPNPWTDQPGLPRSTSTPTWSIHHQPDVFHNPSASASHNRTPSIAVVDPSGAEGPADSPPLEPTSHHRNESRFRIRRRTRMVLRILFPSLQSFRHKSYLGMFLAVVCVPQLLALTLTLPVVDDGGAETGGIALPTSEAEPLNDPGVSPNNEEESDDTGGGDNRLLRPEVGEELHHLVDHRFSPLHSPLGRISHAAMRRQHEDEEAMHDEDGADEDDSQKEIWEEVEEDEALDFNKYLTAIQCVLGPAWCTLTIFRGASYFWWILLGVSIAGTLSAGAVLMYAVDGSSPAWRMVRCLAGFVCSMVWIAAIADEVVGILKAVGVILGLSDAIVGLTIFAVGNSLADLVANVTVAQFAPAMAYAACFGGPMLNLLLGVGGSGTYHLLTHPKETVSIHFSPTLWVSATGLVIVLVGTAIIVPLNGYLIDRKWATCLLICYAVLMVTNVLVEIKTGR</sequence>
<dbReference type="Gene3D" id="1.20.1420.30">
    <property type="entry name" value="NCX, central ion-binding region"/>
    <property type="match status" value="2"/>
</dbReference>
<feature type="compositionally biased region" description="Polar residues" evidence="7">
    <location>
        <begin position="460"/>
        <end position="470"/>
    </location>
</feature>
<feature type="transmembrane region" description="Helical" evidence="8">
    <location>
        <begin position="855"/>
        <end position="874"/>
    </location>
</feature>
<evidence type="ECO:0000256" key="8">
    <source>
        <dbReference type="SAM" id="Phobius"/>
    </source>
</evidence>
<comment type="subcellular location">
    <subcellularLocation>
        <location evidence="1">Membrane</location>
        <topology evidence="1">Multi-pass membrane protein</topology>
    </subcellularLocation>
</comment>
<feature type="transmembrane region" description="Helical" evidence="8">
    <location>
        <begin position="827"/>
        <end position="849"/>
    </location>
</feature>
<dbReference type="EMBL" id="NBSH01000001">
    <property type="protein sequence ID" value="ORX41138.1"/>
    <property type="molecule type" value="Genomic_DNA"/>
</dbReference>
<feature type="transmembrane region" description="Helical" evidence="8">
    <location>
        <begin position="144"/>
        <end position="169"/>
    </location>
</feature>
<dbReference type="GO" id="GO:0008324">
    <property type="term" value="F:monoatomic cation transmembrane transporter activity"/>
    <property type="evidence" value="ECO:0007669"/>
    <property type="project" value="TreeGrafter"/>
</dbReference>
<evidence type="ECO:0000313" key="12">
    <source>
        <dbReference type="Proteomes" id="UP000193218"/>
    </source>
</evidence>
<feature type="transmembrane region" description="Helical" evidence="8">
    <location>
        <begin position="181"/>
        <end position="199"/>
    </location>
</feature>
<feature type="compositionally biased region" description="Polar residues" evidence="7">
    <location>
        <begin position="441"/>
        <end position="450"/>
    </location>
</feature>
<feature type="transmembrane region" description="Helical" evidence="8">
    <location>
        <begin position="786"/>
        <end position="806"/>
    </location>
</feature>
<evidence type="ECO:0000256" key="3">
    <source>
        <dbReference type="ARBA" id="ARBA00022448"/>
    </source>
</evidence>
<feature type="chain" id="PRO_5012621077" evidence="9">
    <location>
        <begin position="26"/>
        <end position="880"/>
    </location>
</feature>
<feature type="transmembrane region" description="Helical" evidence="8">
    <location>
        <begin position="105"/>
        <end position="124"/>
    </location>
</feature>
<keyword evidence="3" id="KW-0813">Transport</keyword>
<dbReference type="OrthoDB" id="407410at2759"/>
<keyword evidence="12" id="KW-1185">Reference proteome</keyword>
<organism evidence="11 12">
    <name type="scientific">Kockovaella imperatae</name>
    <dbReference type="NCBI Taxonomy" id="4999"/>
    <lineage>
        <taxon>Eukaryota</taxon>
        <taxon>Fungi</taxon>
        <taxon>Dikarya</taxon>
        <taxon>Basidiomycota</taxon>
        <taxon>Agaricomycotina</taxon>
        <taxon>Tremellomycetes</taxon>
        <taxon>Tremellales</taxon>
        <taxon>Cuniculitremaceae</taxon>
        <taxon>Kockovaella</taxon>
    </lineage>
</organism>
<feature type="compositionally biased region" description="Acidic residues" evidence="7">
    <location>
        <begin position="630"/>
        <end position="645"/>
    </location>
</feature>
<evidence type="ECO:0000259" key="10">
    <source>
        <dbReference type="Pfam" id="PF01699"/>
    </source>
</evidence>
<dbReference type="InterPro" id="IPR051359">
    <property type="entry name" value="CaCA_antiporter"/>
</dbReference>
<dbReference type="Proteomes" id="UP000193218">
    <property type="component" value="Unassembled WGS sequence"/>
</dbReference>
<evidence type="ECO:0000256" key="6">
    <source>
        <dbReference type="ARBA" id="ARBA00023136"/>
    </source>
</evidence>
<dbReference type="PANTHER" id="PTHR12266:SF0">
    <property type="entry name" value="MITOCHONDRIAL SODIUM_CALCIUM EXCHANGER PROTEIN"/>
    <property type="match status" value="1"/>
</dbReference>
<keyword evidence="9" id="KW-0732">Signal</keyword>
<dbReference type="GO" id="GO:0006874">
    <property type="term" value="P:intracellular calcium ion homeostasis"/>
    <property type="evidence" value="ECO:0007669"/>
    <property type="project" value="TreeGrafter"/>
</dbReference>
<protein>
    <submittedName>
        <fullName evidence="11">Sodium/calcium exchanger protein-domain-containing protein</fullName>
    </submittedName>
</protein>
<proteinExistence type="inferred from homology"/>
<feature type="domain" description="Sodium/calcium exchanger membrane region" evidence="10">
    <location>
        <begin position="724"/>
        <end position="871"/>
    </location>
</feature>
<evidence type="ECO:0000256" key="2">
    <source>
        <dbReference type="ARBA" id="ARBA00008170"/>
    </source>
</evidence>
<gene>
    <name evidence="11" type="ORF">BD324DRAFT_678522</name>
</gene>
<reference evidence="11 12" key="1">
    <citation type="submission" date="2017-03" db="EMBL/GenBank/DDBJ databases">
        <title>Widespread Adenine N6-methylation of Active Genes in Fungi.</title>
        <authorList>
            <consortium name="DOE Joint Genome Institute"/>
            <person name="Mondo S.J."/>
            <person name="Dannebaum R.O."/>
            <person name="Kuo R.C."/>
            <person name="Louie K.B."/>
            <person name="Bewick A.J."/>
            <person name="Labutti K."/>
            <person name="Haridas S."/>
            <person name="Kuo A."/>
            <person name="Salamov A."/>
            <person name="Ahrendt S.R."/>
            <person name="Lau R."/>
            <person name="Bowen B.P."/>
            <person name="Lipzen A."/>
            <person name="Sullivan W."/>
            <person name="Andreopoulos W.B."/>
            <person name="Clum A."/>
            <person name="Lindquist E."/>
            <person name="Daum C."/>
            <person name="Northen T.R."/>
            <person name="Ramamoorthy G."/>
            <person name="Schmitz R.J."/>
            <person name="Gryganskyi A."/>
            <person name="Culley D."/>
            <person name="Magnuson J."/>
            <person name="James T.Y."/>
            <person name="O'Malley M.A."/>
            <person name="Stajich J.E."/>
            <person name="Spatafora J.W."/>
            <person name="Visel A."/>
            <person name="Grigoriev I.V."/>
        </authorList>
    </citation>
    <scope>NUCLEOTIDE SEQUENCE [LARGE SCALE GENOMIC DNA]</scope>
    <source>
        <strain evidence="11 12">NRRL Y-17943</strain>
    </source>
</reference>
<evidence type="ECO:0000256" key="4">
    <source>
        <dbReference type="ARBA" id="ARBA00022692"/>
    </source>
</evidence>
<feature type="region of interest" description="Disordered" evidence="7">
    <location>
        <begin position="345"/>
        <end position="374"/>
    </location>
</feature>
<dbReference type="GeneID" id="33560811"/>
<feature type="transmembrane region" description="Helical" evidence="8">
    <location>
        <begin position="689"/>
        <end position="711"/>
    </location>
</feature>
<dbReference type="PANTHER" id="PTHR12266">
    <property type="entry name" value="NA+/CA2+ K+ INDEPENDENT EXCHANGER"/>
    <property type="match status" value="1"/>
</dbReference>
<feature type="region of interest" description="Disordered" evidence="7">
    <location>
        <begin position="422"/>
        <end position="501"/>
    </location>
</feature>
<name>A0A1Y1USZ5_9TREE</name>
<dbReference type="RefSeq" id="XP_021874817.1">
    <property type="nucleotide sequence ID" value="XM_022019002.1"/>
</dbReference>
<feature type="transmembrane region" description="Helical" evidence="8">
    <location>
        <begin position="74"/>
        <end position="93"/>
    </location>
</feature>
<evidence type="ECO:0000256" key="5">
    <source>
        <dbReference type="ARBA" id="ARBA00022989"/>
    </source>
</evidence>
<keyword evidence="6 8" id="KW-0472">Membrane</keyword>
<evidence type="ECO:0000256" key="9">
    <source>
        <dbReference type="SAM" id="SignalP"/>
    </source>
</evidence>
<feature type="compositionally biased region" description="Basic and acidic residues" evidence="7">
    <location>
        <begin position="492"/>
        <end position="501"/>
    </location>
</feature>
<dbReference type="STRING" id="4999.A0A1Y1USZ5"/>
<accession>A0A1Y1USZ5</accession>
<feature type="signal peptide" evidence="9">
    <location>
        <begin position="1"/>
        <end position="25"/>
    </location>
</feature>
<feature type="transmembrane region" description="Helical" evidence="8">
    <location>
        <begin position="526"/>
        <end position="546"/>
    </location>
</feature>
<feature type="compositionally biased region" description="Low complexity" evidence="7">
    <location>
        <begin position="272"/>
        <end position="294"/>
    </location>
</feature>
<evidence type="ECO:0000256" key="1">
    <source>
        <dbReference type="ARBA" id="ARBA00004141"/>
    </source>
</evidence>
<feature type="region of interest" description="Disordered" evidence="7">
    <location>
        <begin position="557"/>
        <end position="593"/>
    </location>
</feature>
<comment type="similarity">
    <text evidence="2">Belongs to the Ca(2+):cation antiporter (CaCA) (TC 2.A.19) family.</text>
</comment>
<keyword evidence="4 8" id="KW-0812">Transmembrane</keyword>
<dbReference type="AlphaFoldDB" id="A0A1Y1USZ5"/>
<feature type="transmembrane region" description="Helical" evidence="8">
    <location>
        <begin position="744"/>
        <end position="766"/>
    </location>
</feature>
<comment type="caution">
    <text evidence="11">The sequence shown here is derived from an EMBL/GenBank/DDBJ whole genome shotgun (WGS) entry which is preliminary data.</text>
</comment>
<feature type="region of interest" description="Disordered" evidence="7">
    <location>
        <begin position="623"/>
        <end position="645"/>
    </location>
</feature>
<keyword evidence="5 8" id="KW-1133">Transmembrane helix</keyword>
<dbReference type="InterPro" id="IPR044880">
    <property type="entry name" value="NCX_ion-bd_dom_sf"/>
</dbReference>
<feature type="region of interest" description="Disordered" evidence="7">
    <location>
        <begin position="231"/>
        <end position="299"/>
    </location>
</feature>
<dbReference type="InParanoid" id="A0A1Y1USZ5"/>
<evidence type="ECO:0000313" key="11">
    <source>
        <dbReference type="EMBL" id="ORX41138.1"/>
    </source>
</evidence>
<dbReference type="Pfam" id="PF01699">
    <property type="entry name" value="Na_Ca_ex"/>
    <property type="match status" value="2"/>
</dbReference>
<feature type="domain" description="Sodium/calcium exchanger membrane region" evidence="10">
    <location>
        <begin position="83"/>
        <end position="220"/>
    </location>
</feature>
<dbReference type="GO" id="GO:0016020">
    <property type="term" value="C:membrane"/>
    <property type="evidence" value="ECO:0007669"/>
    <property type="project" value="UniProtKB-SubCell"/>
</dbReference>
<feature type="transmembrane region" description="Helical" evidence="8">
    <location>
        <begin position="205"/>
        <end position="225"/>
    </location>
</feature>
<dbReference type="FunCoup" id="A0A1Y1USZ5">
    <property type="interactions" value="35"/>
</dbReference>
<dbReference type="InterPro" id="IPR004837">
    <property type="entry name" value="NaCa_Exmemb"/>
</dbReference>
<feature type="transmembrane region" description="Helical" evidence="8">
    <location>
        <begin position="717"/>
        <end position="737"/>
    </location>
</feature>
<evidence type="ECO:0000256" key="7">
    <source>
        <dbReference type="SAM" id="MobiDB-lite"/>
    </source>
</evidence>